<dbReference type="Proteomes" id="UP000663508">
    <property type="component" value="Chromosome"/>
</dbReference>
<sequence>MSIWPTGESFVQLPMGDAVARFQAWGGFVKSQPYALRVDTPHGTVSKELWTDWGPASTINLYRTPEDWLVGIGGGGDTVVIDVVDRAGPRIVYGSELDKTDDEKWIFLGYASAGGFVPASRMPECVELLGAGYTRYRKKYQNPHFCTFPIEQ</sequence>
<protein>
    <submittedName>
        <fullName evidence="1">Uncharacterized protein</fullName>
    </submittedName>
</protein>
<dbReference type="EMBL" id="AP024145">
    <property type="protein sequence ID" value="BCM84151.1"/>
    <property type="molecule type" value="Genomic_DNA"/>
</dbReference>
<dbReference type="AlphaFoldDB" id="A0A8H9C6Y3"/>
<accession>A0A8H9C6Y3</accession>
<gene>
    <name evidence="1" type="ORF">mvi_26120</name>
</gene>
<evidence type="ECO:0000313" key="2">
    <source>
        <dbReference type="Proteomes" id="UP000663508"/>
    </source>
</evidence>
<proteinExistence type="predicted"/>
<evidence type="ECO:0000313" key="1">
    <source>
        <dbReference type="EMBL" id="BCM84151.1"/>
    </source>
</evidence>
<organism evidence="1 2">
    <name type="scientific">Methylobacterium indicum</name>
    <dbReference type="NCBI Taxonomy" id="1775910"/>
    <lineage>
        <taxon>Bacteria</taxon>
        <taxon>Pseudomonadati</taxon>
        <taxon>Pseudomonadota</taxon>
        <taxon>Alphaproteobacteria</taxon>
        <taxon>Hyphomicrobiales</taxon>
        <taxon>Methylobacteriaceae</taxon>
        <taxon>Methylobacterium</taxon>
    </lineage>
</organism>
<dbReference type="KEGG" id="mind:mvi_26120"/>
<reference evidence="1" key="1">
    <citation type="submission" date="2020-11" db="EMBL/GenBank/DDBJ databases">
        <title>Complete genome sequence of a novel pathogenic Methylobacterium strain isolated from rice in Vietnam.</title>
        <authorList>
            <person name="Lai K."/>
            <person name="Okazaki S."/>
            <person name="Higashi K."/>
            <person name="Mori H."/>
            <person name="Toyoda A."/>
            <person name="Kurokawa K."/>
        </authorList>
    </citation>
    <scope>NUCLEOTIDE SEQUENCE</scope>
    <source>
        <strain evidence="1">VL1</strain>
    </source>
</reference>
<name>A0A8H9C6Y3_9HYPH</name>